<comment type="caution">
    <text evidence="1">The sequence shown here is derived from an EMBL/GenBank/DDBJ whole genome shotgun (WGS) entry which is preliminary data.</text>
</comment>
<evidence type="ECO:0000313" key="2">
    <source>
        <dbReference type="Proteomes" id="UP001500469"/>
    </source>
</evidence>
<accession>A0ABN1N549</accession>
<keyword evidence="2" id="KW-1185">Reference proteome</keyword>
<name>A0ABN1N549_9BACT</name>
<dbReference type="Proteomes" id="UP001500469">
    <property type="component" value="Unassembled WGS sequence"/>
</dbReference>
<sequence>MFLSFFTVQDCVILPGEKKYLHALNTHSDRSNQLFGDLKEGDIFGLCPCERDILGYGTESRLLTLSKKLEDGSYSVEVEGLRVFKIDEFVYPLPGKSYPGGEVSFLDGDDLLSEELQDALVEQIHGFLEIAKVDIRIPSGALNTFQHATLHQLSFQEKLGLIKLASETERAIYLVDLLEKKLNMYKQVIKKFRIDLTVAADRAKRINPSDN</sequence>
<dbReference type="SUPFAM" id="SSF88697">
    <property type="entry name" value="PUA domain-like"/>
    <property type="match status" value="1"/>
</dbReference>
<protein>
    <recommendedName>
        <fullName evidence="3">Lon N-terminal domain-containing protein</fullName>
    </recommendedName>
</protein>
<dbReference type="InterPro" id="IPR015947">
    <property type="entry name" value="PUA-like_sf"/>
</dbReference>
<reference evidence="1 2" key="1">
    <citation type="journal article" date="2019" name="Int. J. Syst. Evol. Microbiol.">
        <title>The Global Catalogue of Microorganisms (GCM) 10K type strain sequencing project: providing services to taxonomists for standard genome sequencing and annotation.</title>
        <authorList>
            <consortium name="The Broad Institute Genomics Platform"/>
            <consortium name="The Broad Institute Genome Sequencing Center for Infectious Disease"/>
            <person name="Wu L."/>
            <person name="Ma J."/>
        </authorList>
    </citation>
    <scope>NUCLEOTIDE SEQUENCE [LARGE SCALE GENOMIC DNA]</scope>
    <source>
        <strain evidence="1 2">JCM 16112</strain>
    </source>
</reference>
<dbReference type="EMBL" id="BAAAFI010000046">
    <property type="protein sequence ID" value="GAA0880745.1"/>
    <property type="molecule type" value="Genomic_DNA"/>
</dbReference>
<evidence type="ECO:0000313" key="1">
    <source>
        <dbReference type="EMBL" id="GAA0880745.1"/>
    </source>
</evidence>
<dbReference type="RefSeq" id="WP_343854264.1">
    <property type="nucleotide sequence ID" value="NZ_BAAAFI010000046.1"/>
</dbReference>
<evidence type="ECO:0008006" key="3">
    <source>
        <dbReference type="Google" id="ProtNLM"/>
    </source>
</evidence>
<proteinExistence type="predicted"/>
<organism evidence="1 2">
    <name type="scientific">Algoriphagus jejuensis</name>
    <dbReference type="NCBI Taxonomy" id="419934"/>
    <lineage>
        <taxon>Bacteria</taxon>
        <taxon>Pseudomonadati</taxon>
        <taxon>Bacteroidota</taxon>
        <taxon>Cytophagia</taxon>
        <taxon>Cytophagales</taxon>
        <taxon>Cyclobacteriaceae</taxon>
        <taxon>Algoriphagus</taxon>
    </lineage>
</organism>
<gene>
    <name evidence="1" type="ORF">GCM10009119_37150</name>
</gene>